<dbReference type="Pfam" id="PF03328">
    <property type="entry name" value="HpcH_HpaI"/>
    <property type="match status" value="1"/>
</dbReference>
<dbReference type="InterPro" id="IPR015813">
    <property type="entry name" value="Pyrv/PenolPyrv_kinase-like_dom"/>
</dbReference>
<evidence type="ECO:0000313" key="5">
    <source>
        <dbReference type="EMBL" id="NMH16747.1"/>
    </source>
</evidence>
<name>A0ABX1QLD6_9PROT</name>
<keyword evidence="6" id="KW-1185">Reference proteome</keyword>
<keyword evidence="2" id="KW-0479">Metal-binding</keyword>
<dbReference type="InterPro" id="IPR011206">
    <property type="entry name" value="Citrate_lyase_beta/mcl1/mcl2"/>
</dbReference>
<organism evidence="5 6">
    <name type="scientific">Tepidiphilus baoligensis</name>
    <dbReference type="NCBI Taxonomy" id="2698687"/>
    <lineage>
        <taxon>Bacteria</taxon>
        <taxon>Pseudomonadati</taxon>
        <taxon>Pseudomonadota</taxon>
        <taxon>Hydrogenophilia</taxon>
        <taxon>Hydrogenophilales</taxon>
        <taxon>Hydrogenophilaceae</taxon>
        <taxon>Tepidiphilus</taxon>
    </lineage>
</organism>
<evidence type="ECO:0000256" key="1">
    <source>
        <dbReference type="ARBA" id="ARBA00001946"/>
    </source>
</evidence>
<dbReference type="RefSeq" id="WP_169115940.1">
    <property type="nucleotide sequence ID" value="NZ_JAAAUB010000007.1"/>
</dbReference>
<protein>
    <submittedName>
        <fullName evidence="5">CoA ester lyase</fullName>
    </submittedName>
</protein>
<feature type="domain" description="HpcH/HpaI aldolase/citrate lyase" evidence="4">
    <location>
        <begin position="52"/>
        <end position="241"/>
    </location>
</feature>
<dbReference type="InterPro" id="IPR005000">
    <property type="entry name" value="Aldolase/citrate-lyase_domain"/>
</dbReference>
<sequence length="333" mass="37274">MTRSQLLRPAQVLFEHERELPDIPAVDHYAGSEKFMRRALALQVDMGPMFDVTLDCEDGAPAGNEKAHAKMCAELVVSSENRHGRVGVRIHDLTHPHWLRDLETILPIAASRLAYLTVPKVRSARDVRIVREAMRSLLPPGTRPPPLHVLIETPEALAEVTRITREPGVECLDFGLMDFVSSHRGAIAAEAMRSPTQFEHPLIRRAKAEISAAAHAAAIVPAHNVCTELEDTSLVYADAHRARTEFAFLRMWSIHPNQIRPILEAMQPSAAEIEDAVRILGSAQDAAWGPIRDRGRLHDRASYRYYWSVLQRARRTGIALANDVLHRFFGPDS</sequence>
<evidence type="ECO:0000259" key="4">
    <source>
        <dbReference type="Pfam" id="PF03328"/>
    </source>
</evidence>
<dbReference type="PIRSF" id="PIRSF015582">
    <property type="entry name" value="Cit_lyase_B"/>
    <property type="match status" value="1"/>
</dbReference>
<keyword evidence="5" id="KW-0456">Lyase</keyword>
<dbReference type="PANTHER" id="PTHR11105:SF0">
    <property type="entry name" value="CITRAMALYL-COA LYASE, MITOCHONDRIAL"/>
    <property type="match status" value="1"/>
</dbReference>
<gene>
    <name evidence="5" type="ORF">GV368_06465</name>
</gene>
<dbReference type="InterPro" id="IPR040186">
    <property type="entry name" value="Citramalyl-CoA_lyase"/>
</dbReference>
<dbReference type="GO" id="GO:0016829">
    <property type="term" value="F:lyase activity"/>
    <property type="evidence" value="ECO:0007669"/>
    <property type="project" value="UniProtKB-KW"/>
</dbReference>
<proteinExistence type="predicted"/>
<dbReference type="Gene3D" id="6.10.140.960">
    <property type="match status" value="1"/>
</dbReference>
<accession>A0ABX1QLD6</accession>
<dbReference type="Gene3D" id="3.20.20.60">
    <property type="entry name" value="Phosphoenolpyruvate-binding domains"/>
    <property type="match status" value="1"/>
</dbReference>
<keyword evidence="3" id="KW-0460">Magnesium</keyword>
<comment type="caution">
    <text evidence="5">The sequence shown here is derived from an EMBL/GenBank/DDBJ whole genome shotgun (WGS) entry which is preliminary data.</text>
</comment>
<evidence type="ECO:0000256" key="2">
    <source>
        <dbReference type="ARBA" id="ARBA00022723"/>
    </source>
</evidence>
<reference evidence="5 6" key="1">
    <citation type="journal article" date="2020" name="Curr. Microbiol.">
        <title>Tepidiphilus baoligensis sp. nov., a Novel Bacterium of the Family Hydrogenophilaceae Isolated from an Oil Reservoir.</title>
        <authorList>
            <person name="Zhang X."/>
            <person name="Wang G."/>
            <person name="Ma X."/>
            <person name="Yu J."/>
            <person name="You J."/>
            <person name="Xue Y."/>
            <person name="Ma Y."/>
        </authorList>
    </citation>
    <scope>NUCLEOTIDE SEQUENCE [LARGE SCALE GENOMIC DNA]</scope>
    <source>
        <strain evidence="5 6">B18-69</strain>
    </source>
</reference>
<dbReference type="InterPro" id="IPR040442">
    <property type="entry name" value="Pyrv_kinase-like_dom_sf"/>
</dbReference>
<dbReference type="EMBL" id="JAAAUB010000007">
    <property type="protein sequence ID" value="NMH16747.1"/>
    <property type="molecule type" value="Genomic_DNA"/>
</dbReference>
<dbReference type="Proteomes" id="UP000669605">
    <property type="component" value="Unassembled WGS sequence"/>
</dbReference>
<dbReference type="PANTHER" id="PTHR11105">
    <property type="entry name" value="CITRATE LYASE SUBUNIT BETA-RELATED"/>
    <property type="match status" value="1"/>
</dbReference>
<comment type="cofactor">
    <cofactor evidence="1">
        <name>Mg(2+)</name>
        <dbReference type="ChEBI" id="CHEBI:18420"/>
    </cofactor>
</comment>
<evidence type="ECO:0000313" key="6">
    <source>
        <dbReference type="Proteomes" id="UP000669605"/>
    </source>
</evidence>
<dbReference type="SUPFAM" id="SSF51621">
    <property type="entry name" value="Phosphoenolpyruvate/pyruvate domain"/>
    <property type="match status" value="1"/>
</dbReference>
<evidence type="ECO:0000256" key="3">
    <source>
        <dbReference type="ARBA" id="ARBA00022842"/>
    </source>
</evidence>